<evidence type="ECO:0000313" key="2">
    <source>
        <dbReference type="Proteomes" id="UP000321570"/>
    </source>
</evidence>
<sequence>MLEKLNSKQLQVVWTTRELSRIFHVSHMIIYIYIYNVTKRLGKISKAGKWALSPTRFVGNQQSTVCDLLCFTALL</sequence>
<gene>
    <name evidence="1" type="ORF">WMSIL1_LOCUS1408</name>
</gene>
<reference evidence="1 2" key="1">
    <citation type="submission" date="2019-07" db="EMBL/GenBank/DDBJ databases">
        <authorList>
            <person name="Jastrzebski P J."/>
            <person name="Paukszto L."/>
            <person name="Jastrzebski P J."/>
        </authorList>
    </citation>
    <scope>NUCLEOTIDE SEQUENCE [LARGE SCALE GENOMIC DNA]</scope>
    <source>
        <strain evidence="1 2">WMS-il1</strain>
    </source>
</reference>
<protein>
    <submittedName>
        <fullName evidence="1">Uncharacterized protein</fullName>
    </submittedName>
</protein>
<keyword evidence="2" id="KW-1185">Reference proteome</keyword>
<accession>A0A564XZP1</accession>
<dbReference type="Proteomes" id="UP000321570">
    <property type="component" value="Unassembled WGS sequence"/>
</dbReference>
<dbReference type="EMBL" id="CABIJS010000033">
    <property type="protein sequence ID" value="VUZ40430.1"/>
    <property type="molecule type" value="Genomic_DNA"/>
</dbReference>
<name>A0A564XZP1_HYMDI</name>
<organism evidence="1 2">
    <name type="scientific">Hymenolepis diminuta</name>
    <name type="common">Rat tapeworm</name>
    <dbReference type="NCBI Taxonomy" id="6216"/>
    <lineage>
        <taxon>Eukaryota</taxon>
        <taxon>Metazoa</taxon>
        <taxon>Spiralia</taxon>
        <taxon>Lophotrochozoa</taxon>
        <taxon>Platyhelminthes</taxon>
        <taxon>Cestoda</taxon>
        <taxon>Eucestoda</taxon>
        <taxon>Cyclophyllidea</taxon>
        <taxon>Hymenolepididae</taxon>
        <taxon>Hymenolepis</taxon>
    </lineage>
</organism>
<evidence type="ECO:0000313" key="1">
    <source>
        <dbReference type="EMBL" id="VUZ40430.1"/>
    </source>
</evidence>
<dbReference type="AlphaFoldDB" id="A0A564XZP1"/>
<proteinExistence type="predicted"/>